<dbReference type="Gene3D" id="3.30.810.10">
    <property type="entry name" value="2-Layer Sandwich"/>
    <property type="match status" value="1"/>
</dbReference>
<dbReference type="GO" id="GO:0046854">
    <property type="term" value="P:phosphatidylinositol phosphate biosynthetic process"/>
    <property type="evidence" value="ECO:0007669"/>
    <property type="project" value="TreeGrafter"/>
</dbReference>
<dbReference type="InterPro" id="IPR027483">
    <property type="entry name" value="PInositol-4-P-4/5-kinase_C_sf"/>
</dbReference>
<reference evidence="4 5" key="1">
    <citation type="submission" date="2016-11" db="EMBL/GenBank/DDBJ databases">
        <title>The macronuclear genome of Stentor coeruleus: a giant cell with tiny introns.</title>
        <authorList>
            <person name="Slabodnick M."/>
            <person name="Ruby J.G."/>
            <person name="Reiff S.B."/>
            <person name="Swart E.C."/>
            <person name="Gosai S."/>
            <person name="Prabakaran S."/>
            <person name="Witkowska E."/>
            <person name="Larue G.E."/>
            <person name="Fisher S."/>
            <person name="Freeman R.M."/>
            <person name="Gunawardena J."/>
            <person name="Chu W."/>
            <person name="Stover N.A."/>
            <person name="Gregory B.D."/>
            <person name="Nowacki M."/>
            <person name="Derisi J."/>
            <person name="Roy S.W."/>
            <person name="Marshall W.F."/>
            <person name="Sood P."/>
        </authorList>
    </citation>
    <scope>NUCLEOTIDE SEQUENCE [LARGE SCALE GENOMIC DNA]</scope>
    <source>
        <strain evidence="4">WM001</strain>
    </source>
</reference>
<keyword evidence="2" id="KW-1133">Transmembrane helix</keyword>
<accession>A0A1R2ANX7</accession>
<dbReference type="GO" id="GO:0005886">
    <property type="term" value="C:plasma membrane"/>
    <property type="evidence" value="ECO:0007669"/>
    <property type="project" value="TreeGrafter"/>
</dbReference>
<feature type="transmembrane region" description="Helical" evidence="2">
    <location>
        <begin position="221"/>
        <end position="244"/>
    </location>
</feature>
<dbReference type="AlphaFoldDB" id="A0A1R2ANX7"/>
<evidence type="ECO:0000313" key="5">
    <source>
        <dbReference type="Proteomes" id="UP000187209"/>
    </source>
</evidence>
<dbReference type="PANTHER" id="PTHR23086">
    <property type="entry name" value="PHOSPHATIDYLINOSITOL-4-PHOSPHATE 5-KINASE"/>
    <property type="match status" value="1"/>
</dbReference>
<protein>
    <recommendedName>
        <fullName evidence="3">PIPK domain-containing protein</fullName>
    </recommendedName>
</protein>
<comment type="caution">
    <text evidence="4">The sequence shown here is derived from an EMBL/GenBank/DDBJ whole genome shotgun (WGS) entry which is preliminary data.</text>
</comment>
<dbReference type="EMBL" id="MPUH01001778">
    <property type="protein sequence ID" value="OMJ66232.1"/>
    <property type="molecule type" value="Genomic_DNA"/>
</dbReference>
<dbReference type="GO" id="GO:0005524">
    <property type="term" value="F:ATP binding"/>
    <property type="evidence" value="ECO:0007669"/>
    <property type="project" value="UniProtKB-UniRule"/>
</dbReference>
<evidence type="ECO:0000256" key="1">
    <source>
        <dbReference type="PROSITE-ProRule" id="PRU00781"/>
    </source>
</evidence>
<organism evidence="4 5">
    <name type="scientific">Stentor coeruleus</name>
    <dbReference type="NCBI Taxonomy" id="5963"/>
    <lineage>
        <taxon>Eukaryota</taxon>
        <taxon>Sar</taxon>
        <taxon>Alveolata</taxon>
        <taxon>Ciliophora</taxon>
        <taxon>Postciliodesmatophora</taxon>
        <taxon>Heterotrichea</taxon>
        <taxon>Heterotrichida</taxon>
        <taxon>Stentoridae</taxon>
        <taxon>Stentor</taxon>
    </lineage>
</organism>
<dbReference type="PROSITE" id="PS51455">
    <property type="entry name" value="PIPK"/>
    <property type="match status" value="1"/>
</dbReference>
<dbReference type="InterPro" id="IPR023610">
    <property type="entry name" value="PInositol-4/5-P-5/4-kinase"/>
</dbReference>
<keyword evidence="5" id="KW-1185">Reference proteome</keyword>
<evidence type="ECO:0000256" key="2">
    <source>
        <dbReference type="SAM" id="Phobius"/>
    </source>
</evidence>
<dbReference type="OrthoDB" id="296257at2759"/>
<dbReference type="SUPFAM" id="SSF56104">
    <property type="entry name" value="SAICAR synthase-like"/>
    <property type="match status" value="1"/>
</dbReference>
<sequence length="618" mass="71528">MSHNPLEVICIILSFCSLIVTIFCALVHIIVPKLRRNPGQLVLYNCIIQLVADVNWFWVSIDKNSYFNSLKPKCHILGGIVSACLLLQILYTLYLCIEILILVHKKIATPHTNRIRMYHLTTLIILSIVLGTEISRKEFGDNNQIFCFFEQLSLSEKMFFLVSGVSIIIIWVLSTIILKKLNKKVSNLTKRYLKVTILLTFLITLSALMGVIVMASPNSNIFKQLALFLACPTGLVVGLGRLWSKSLMRELKWKICKRRINLRNTYVISESLLEGSVIKFQEEPMCLAEYFESNNLKTLMKILTSLSLRFSSSQTNYEAYKKYKEYYFEEEDFFREISKINASNLEELYDPNLTVTEYNADIFVKIRESKSIFDSDLQGVFLNNENFVKMRKKRFLDGGKSGSLLFCTYNKKYIIKIITEDEAHVFLDILKIYSNRILNCPESKLVRIYGLFQIKPYKLYILLMENLFENSEKMTIFDLKGSRVNRKTLRGSGKNQSANTSVQKDEDFLNSGIQIAFDSEAEKIIQVLGEDFLLLRGMEMTDYSLIIGIDLSKLDNESARVSDGIVFGIIDFLQKYNIAKKSEKHFKSLFYKTNEISAADPEFYYRRIKEFLNKIFTR</sequence>
<keyword evidence="1" id="KW-0418">Kinase</keyword>
<keyword evidence="1" id="KW-0547">Nucleotide-binding</keyword>
<feature type="transmembrane region" description="Helical" evidence="2">
    <location>
        <begin position="158"/>
        <end position="179"/>
    </location>
</feature>
<keyword evidence="1" id="KW-0808">Transferase</keyword>
<dbReference type="Pfam" id="PF01504">
    <property type="entry name" value="PIP5K"/>
    <property type="match status" value="2"/>
</dbReference>
<feature type="transmembrane region" description="Helical" evidence="2">
    <location>
        <begin position="41"/>
        <end position="59"/>
    </location>
</feature>
<name>A0A1R2ANX7_9CILI</name>
<feature type="transmembrane region" description="Helical" evidence="2">
    <location>
        <begin position="115"/>
        <end position="134"/>
    </location>
</feature>
<keyword evidence="1" id="KW-0067">ATP-binding</keyword>
<dbReference type="CDD" id="cd00139">
    <property type="entry name" value="PIPKc"/>
    <property type="match status" value="1"/>
</dbReference>
<feature type="transmembrane region" description="Helical" evidence="2">
    <location>
        <begin position="79"/>
        <end position="103"/>
    </location>
</feature>
<evidence type="ECO:0000313" key="4">
    <source>
        <dbReference type="EMBL" id="OMJ66232.1"/>
    </source>
</evidence>
<dbReference type="InterPro" id="IPR027484">
    <property type="entry name" value="PInositol-4-P-5-kinase_N"/>
</dbReference>
<dbReference type="GO" id="GO:0016308">
    <property type="term" value="F:1-phosphatidylinositol-4-phosphate 5-kinase activity"/>
    <property type="evidence" value="ECO:0007669"/>
    <property type="project" value="TreeGrafter"/>
</dbReference>
<dbReference type="PANTHER" id="PTHR23086:SF8">
    <property type="entry name" value="PHOSPHATIDYLINOSITOL 5-PHOSPHATE 4-KINASE, ISOFORM A"/>
    <property type="match status" value="1"/>
</dbReference>
<dbReference type="Gene3D" id="1.20.1070.10">
    <property type="entry name" value="Rhodopsin 7-helix transmembrane proteins"/>
    <property type="match status" value="1"/>
</dbReference>
<dbReference type="Gene3D" id="3.30.800.10">
    <property type="entry name" value="Phosphatidylinositol Phosphate Kinase II Beta"/>
    <property type="match status" value="1"/>
</dbReference>
<dbReference type="SMART" id="SM00330">
    <property type="entry name" value="PIPKc"/>
    <property type="match status" value="1"/>
</dbReference>
<keyword evidence="2" id="KW-0812">Transmembrane</keyword>
<evidence type="ECO:0000259" key="3">
    <source>
        <dbReference type="PROSITE" id="PS51455"/>
    </source>
</evidence>
<feature type="transmembrane region" description="Helical" evidence="2">
    <location>
        <begin position="6"/>
        <end position="29"/>
    </location>
</feature>
<dbReference type="Proteomes" id="UP000187209">
    <property type="component" value="Unassembled WGS sequence"/>
</dbReference>
<proteinExistence type="predicted"/>
<dbReference type="InterPro" id="IPR002498">
    <property type="entry name" value="PInositol-4-P-4/5-kinase_core"/>
</dbReference>
<feature type="domain" description="PIPK" evidence="3">
    <location>
        <begin position="292"/>
        <end position="616"/>
    </location>
</feature>
<keyword evidence="2" id="KW-0472">Membrane</keyword>
<feature type="transmembrane region" description="Helical" evidence="2">
    <location>
        <begin position="191"/>
        <end position="215"/>
    </location>
</feature>
<gene>
    <name evidence="4" type="ORF">SteCoe_37003</name>
</gene>